<name>A0A382CA43_9ZZZZ</name>
<gene>
    <name evidence="2" type="ORF">METZ01_LOCUS175842</name>
</gene>
<dbReference type="AlphaFoldDB" id="A0A382CA43"/>
<feature type="region of interest" description="Disordered" evidence="1">
    <location>
        <begin position="133"/>
        <end position="518"/>
    </location>
</feature>
<feature type="compositionally biased region" description="Acidic residues" evidence="1">
    <location>
        <begin position="271"/>
        <end position="281"/>
    </location>
</feature>
<dbReference type="SMART" id="SM00028">
    <property type="entry name" value="TPR"/>
    <property type="match status" value="3"/>
</dbReference>
<accession>A0A382CA43</accession>
<protein>
    <submittedName>
        <fullName evidence="2">Uncharacterized protein</fullName>
    </submittedName>
</protein>
<feature type="compositionally biased region" description="Pro residues" evidence="1">
    <location>
        <begin position="153"/>
        <end position="163"/>
    </location>
</feature>
<dbReference type="Gene3D" id="1.25.40.10">
    <property type="entry name" value="Tetratricopeptide repeat domain"/>
    <property type="match status" value="1"/>
</dbReference>
<proteinExistence type="predicted"/>
<reference evidence="2" key="1">
    <citation type="submission" date="2018-05" db="EMBL/GenBank/DDBJ databases">
        <authorList>
            <person name="Lanie J.A."/>
            <person name="Ng W.-L."/>
            <person name="Kazmierczak K.M."/>
            <person name="Andrzejewski T.M."/>
            <person name="Davidsen T.M."/>
            <person name="Wayne K.J."/>
            <person name="Tettelin H."/>
            <person name="Glass J.I."/>
            <person name="Rusch D."/>
            <person name="Podicherti R."/>
            <person name="Tsui H.-C.T."/>
            <person name="Winkler M.E."/>
        </authorList>
    </citation>
    <scope>NUCLEOTIDE SEQUENCE</scope>
</reference>
<feature type="compositionally biased region" description="Low complexity" evidence="1">
    <location>
        <begin position="282"/>
        <end position="294"/>
    </location>
</feature>
<feature type="compositionally biased region" description="Acidic residues" evidence="1">
    <location>
        <begin position="363"/>
        <end position="373"/>
    </location>
</feature>
<dbReference type="Pfam" id="PF13428">
    <property type="entry name" value="TPR_14"/>
    <property type="match status" value="1"/>
</dbReference>
<organism evidence="2">
    <name type="scientific">marine metagenome</name>
    <dbReference type="NCBI Taxonomy" id="408172"/>
    <lineage>
        <taxon>unclassified sequences</taxon>
        <taxon>metagenomes</taxon>
        <taxon>ecological metagenomes</taxon>
    </lineage>
</organism>
<dbReference type="PROSITE" id="PS50005">
    <property type="entry name" value="TPR"/>
    <property type="match status" value="2"/>
</dbReference>
<sequence length="539" mass="56529">MFERATKLEKVFRRHPGAPVFARLAEQALRKGRLMRAQVLCEEGCERFPDYPTGHVILGRVYETQGLWEEARTAFDQGLRLDPDQPAVYRRLSRIYSELGNPTLALKCMESAAHLDPLSDSVSAQLRRLADQTRATSMASVSTEPIATESRSLPPPTENPAPPRAGDGPVPEPERGPATDPSADIPVVVGHGVMGPTEPESPTEEQNSEEPGHLTSSNEPQAPSSPFDAAPFEPAPDSGLANQDESAAEPFSAVQPLPEWDTPEPNGREASDEDTDQEEATVAEAVVESPAPDAGGPGPGTVEAWPEEETDSEETDGIQIDEVEADEVEVGAPDSGVSAAAKVVAHEQEIPDSSEVAALGEGLFEESEEEEVEEVRPTKAPVPKRPASSTKSSQVAGASATEPSKAPPRSPGVPPSSPQAPPAKVAGSQPEARQVQDRPPALETVPSDDSRALGEAAGLSIPEGPDGSPVDPDEVADGPDAVVARGEAQTESVMATDDIADANLGDPGPDGSKFSGAEMVDEAPTAGFALRADDGLRDL</sequence>
<dbReference type="SUPFAM" id="SSF48452">
    <property type="entry name" value="TPR-like"/>
    <property type="match status" value="1"/>
</dbReference>
<feature type="non-terminal residue" evidence="2">
    <location>
        <position position="539"/>
    </location>
</feature>
<feature type="compositionally biased region" description="Acidic residues" evidence="1">
    <location>
        <begin position="305"/>
        <end position="329"/>
    </location>
</feature>
<dbReference type="InterPro" id="IPR011990">
    <property type="entry name" value="TPR-like_helical_dom_sf"/>
</dbReference>
<feature type="compositionally biased region" description="Polar residues" evidence="1">
    <location>
        <begin position="387"/>
        <end position="396"/>
    </location>
</feature>
<feature type="compositionally biased region" description="Low complexity" evidence="1">
    <location>
        <begin position="220"/>
        <end position="238"/>
    </location>
</feature>
<feature type="compositionally biased region" description="Pro residues" evidence="1">
    <location>
        <begin position="405"/>
        <end position="421"/>
    </location>
</feature>
<feature type="compositionally biased region" description="Polar residues" evidence="1">
    <location>
        <begin position="133"/>
        <end position="151"/>
    </location>
</feature>
<dbReference type="InterPro" id="IPR019734">
    <property type="entry name" value="TPR_rpt"/>
</dbReference>
<dbReference type="EMBL" id="UINC01033538">
    <property type="protein sequence ID" value="SVB22988.1"/>
    <property type="molecule type" value="Genomic_DNA"/>
</dbReference>
<evidence type="ECO:0000256" key="1">
    <source>
        <dbReference type="SAM" id="MobiDB-lite"/>
    </source>
</evidence>
<evidence type="ECO:0000313" key="2">
    <source>
        <dbReference type="EMBL" id="SVB22988.1"/>
    </source>
</evidence>